<dbReference type="Pfam" id="PF01329">
    <property type="entry name" value="Pterin_4a"/>
    <property type="match status" value="1"/>
</dbReference>
<proteinExistence type="inferred from homology"/>
<organism evidence="5 6">
    <name type="scientific">Pigmentiphaga kullae</name>
    <dbReference type="NCBI Taxonomy" id="151784"/>
    <lineage>
        <taxon>Bacteria</taxon>
        <taxon>Pseudomonadati</taxon>
        <taxon>Pseudomonadota</taxon>
        <taxon>Betaproteobacteria</taxon>
        <taxon>Burkholderiales</taxon>
        <taxon>Alcaligenaceae</taxon>
        <taxon>Pigmentiphaga</taxon>
    </lineage>
</organism>
<dbReference type="CDD" id="cd00913">
    <property type="entry name" value="PCD_DCoH_subfamily_a"/>
    <property type="match status" value="1"/>
</dbReference>
<accession>A0A4Q7N923</accession>
<evidence type="ECO:0000256" key="3">
    <source>
        <dbReference type="ARBA" id="ARBA00013252"/>
    </source>
</evidence>
<protein>
    <recommendedName>
        <fullName evidence="3">4a-hydroxytetrahydrobiopterin dehydratase</fullName>
        <ecNumber evidence="3">4.2.1.96</ecNumber>
    </recommendedName>
</protein>
<dbReference type="PANTHER" id="PTHR12599">
    <property type="entry name" value="PTERIN-4-ALPHA-CARBINOLAMINE DEHYDRATASE"/>
    <property type="match status" value="1"/>
</dbReference>
<gene>
    <name evidence="5" type="ORF">EV675_5133</name>
</gene>
<comment type="similarity">
    <text evidence="2">Belongs to the pterin-4-alpha-carbinolamine dehydratase family.</text>
</comment>
<dbReference type="SUPFAM" id="SSF55248">
    <property type="entry name" value="PCD-like"/>
    <property type="match status" value="1"/>
</dbReference>
<evidence type="ECO:0000256" key="2">
    <source>
        <dbReference type="ARBA" id="ARBA00006472"/>
    </source>
</evidence>
<dbReference type="InterPro" id="IPR036428">
    <property type="entry name" value="PCD_sf"/>
</dbReference>
<dbReference type="Proteomes" id="UP000292445">
    <property type="component" value="Unassembled WGS sequence"/>
</dbReference>
<dbReference type="OrthoDB" id="9794987at2"/>
<comment type="caution">
    <text evidence="5">The sequence shown here is derived from an EMBL/GenBank/DDBJ whole genome shotgun (WGS) entry which is preliminary data.</text>
</comment>
<reference evidence="5 6" key="1">
    <citation type="submission" date="2019-02" db="EMBL/GenBank/DDBJ databases">
        <title>Genomic Encyclopedia of Type Strains, Phase IV (KMG-IV): sequencing the most valuable type-strain genomes for metagenomic binning, comparative biology and taxonomic classification.</title>
        <authorList>
            <person name="Goeker M."/>
        </authorList>
    </citation>
    <scope>NUCLEOTIDE SEQUENCE [LARGE SCALE GENOMIC DNA]</scope>
    <source>
        <strain evidence="5 6">K24</strain>
    </source>
</reference>
<dbReference type="GO" id="GO:0008124">
    <property type="term" value="F:4-alpha-hydroxytetrahydrobiopterin dehydratase activity"/>
    <property type="evidence" value="ECO:0007669"/>
    <property type="project" value="UniProtKB-EC"/>
</dbReference>
<name>A0A4Q7N923_9BURK</name>
<evidence type="ECO:0000256" key="1">
    <source>
        <dbReference type="ARBA" id="ARBA00001554"/>
    </source>
</evidence>
<dbReference type="PANTHER" id="PTHR12599:SF0">
    <property type="entry name" value="PTERIN-4-ALPHA-CARBINOLAMINE DEHYDRATASE"/>
    <property type="match status" value="1"/>
</dbReference>
<dbReference type="AlphaFoldDB" id="A0A4Q7N923"/>
<dbReference type="NCBIfam" id="NF002017">
    <property type="entry name" value="PRK00823.1-2"/>
    <property type="match status" value="1"/>
</dbReference>
<evidence type="ECO:0000313" key="5">
    <source>
        <dbReference type="EMBL" id="RZS78484.1"/>
    </source>
</evidence>
<comment type="catalytic activity">
    <reaction evidence="1">
        <text>(4aS,6R)-4a-hydroxy-L-erythro-5,6,7,8-tetrahydrobiopterin = (6R)-L-erythro-6,7-dihydrobiopterin + H2O</text>
        <dbReference type="Rhea" id="RHEA:11920"/>
        <dbReference type="ChEBI" id="CHEBI:15377"/>
        <dbReference type="ChEBI" id="CHEBI:15642"/>
        <dbReference type="ChEBI" id="CHEBI:43120"/>
        <dbReference type="EC" id="4.2.1.96"/>
    </reaction>
</comment>
<keyword evidence="6" id="KW-1185">Reference proteome</keyword>
<sequence length="114" mass="12930">MNRVLSIEQLRSGRCVPMKNRAPMSSAHIDEQIHVLPIWARRGEVLERDYEFADYARAIAFVNAVAEVAGQENHHPEMLVGRGRVRVHYTTHEIGGISINDFICAAKIDARYES</sequence>
<dbReference type="GO" id="GO:0006729">
    <property type="term" value="P:tetrahydrobiopterin biosynthetic process"/>
    <property type="evidence" value="ECO:0007669"/>
    <property type="project" value="InterPro"/>
</dbReference>
<dbReference type="RefSeq" id="WP_130361269.1">
    <property type="nucleotide sequence ID" value="NZ_SGXC01000003.1"/>
</dbReference>
<dbReference type="Gene3D" id="3.30.1360.20">
    <property type="entry name" value="Transcriptional coactivator/pterin dehydratase"/>
    <property type="match status" value="1"/>
</dbReference>
<dbReference type="EMBL" id="SGXC01000003">
    <property type="protein sequence ID" value="RZS78484.1"/>
    <property type="molecule type" value="Genomic_DNA"/>
</dbReference>
<dbReference type="InterPro" id="IPR001533">
    <property type="entry name" value="Pterin_deHydtase"/>
</dbReference>
<dbReference type="EC" id="4.2.1.96" evidence="3"/>
<evidence type="ECO:0000256" key="4">
    <source>
        <dbReference type="ARBA" id="ARBA00023239"/>
    </source>
</evidence>
<keyword evidence="4" id="KW-0456">Lyase</keyword>
<evidence type="ECO:0000313" key="6">
    <source>
        <dbReference type="Proteomes" id="UP000292445"/>
    </source>
</evidence>